<evidence type="ECO:0000313" key="2">
    <source>
        <dbReference type="Proteomes" id="UP000526302"/>
    </source>
</evidence>
<evidence type="ECO:0000313" key="1">
    <source>
        <dbReference type="EMBL" id="NMA44656.1"/>
    </source>
</evidence>
<reference evidence="1 2" key="1">
    <citation type="journal article" date="2020" name="Biotechnol. Biofuels">
        <title>New insights from the biogas microbiome by comprehensive genome-resolved metagenomics of nearly 1600 species originating from multiple anaerobic digesters.</title>
        <authorList>
            <person name="Campanaro S."/>
            <person name="Treu L."/>
            <person name="Rodriguez-R L.M."/>
            <person name="Kovalovszki A."/>
            <person name="Ziels R.M."/>
            <person name="Maus I."/>
            <person name="Zhu X."/>
            <person name="Kougias P.G."/>
            <person name="Basile A."/>
            <person name="Luo G."/>
            <person name="Schluter A."/>
            <person name="Konstantinidis K.T."/>
            <person name="Angelidaki I."/>
        </authorList>
    </citation>
    <scope>NUCLEOTIDE SEQUENCE [LARGE SCALE GENOMIC DNA]</scope>
    <source>
        <strain evidence="1">AS22ysBPME_79</strain>
    </source>
</reference>
<organism evidence="1 2">
    <name type="scientific">Candidatus Iainarchaeum sp</name>
    <dbReference type="NCBI Taxonomy" id="3101447"/>
    <lineage>
        <taxon>Archaea</taxon>
        <taxon>Candidatus Iainarchaeota</taxon>
        <taxon>Candidatus Iainarchaeia</taxon>
        <taxon>Candidatus Iainarchaeales</taxon>
        <taxon>Candidatus Iainarchaeaceae</taxon>
        <taxon>Candidatus Iainarchaeum</taxon>
    </lineage>
</organism>
<name>A0A7K4BZF9_9ARCH</name>
<comment type="caution">
    <text evidence="1">The sequence shown here is derived from an EMBL/GenBank/DDBJ whole genome shotgun (WGS) entry which is preliminary data.</text>
</comment>
<gene>
    <name evidence="1" type="ORF">GX950_02485</name>
</gene>
<protein>
    <submittedName>
        <fullName evidence="1">Uncharacterized protein</fullName>
    </submittedName>
</protein>
<dbReference type="EMBL" id="JAAZKV010000018">
    <property type="protein sequence ID" value="NMA44656.1"/>
    <property type="molecule type" value="Genomic_DNA"/>
</dbReference>
<dbReference type="Proteomes" id="UP000526302">
    <property type="component" value="Unassembled WGS sequence"/>
</dbReference>
<dbReference type="AlphaFoldDB" id="A0A7K4BZF9"/>
<accession>A0A7K4BZF9</accession>
<sequence length="46" mass="5096">MSRYIGTRKPGARIPKKPVKRNALVVAKANAAKKRVAALRRARRVA</sequence>
<proteinExistence type="predicted"/>